<protein>
    <submittedName>
        <fullName evidence="2">Uncharacterized protein</fullName>
    </submittedName>
</protein>
<dbReference type="Proteomes" id="UP000245919">
    <property type="component" value="Chromosome"/>
</dbReference>
<dbReference type="RefSeq" id="WP_109990605.1">
    <property type="nucleotide sequence ID" value="NZ_CP028160.1"/>
</dbReference>
<name>A0A2Z3KLH5_LACLL</name>
<evidence type="ECO:0000313" key="2">
    <source>
        <dbReference type="EMBL" id="AWN64889.1"/>
    </source>
</evidence>
<organism evidence="2 3">
    <name type="scientific">Lactococcus lactis subsp. lactis</name>
    <name type="common">Streptococcus lactis</name>
    <dbReference type="NCBI Taxonomy" id="1360"/>
    <lineage>
        <taxon>Bacteria</taxon>
        <taxon>Bacillati</taxon>
        <taxon>Bacillota</taxon>
        <taxon>Bacilli</taxon>
        <taxon>Lactobacillales</taxon>
        <taxon>Streptococcaceae</taxon>
        <taxon>Lactococcus</taxon>
    </lineage>
</organism>
<evidence type="ECO:0000313" key="3">
    <source>
        <dbReference type="Proteomes" id="UP000245919"/>
    </source>
</evidence>
<accession>A0A2Z3KLH5</accession>
<evidence type="ECO:0000256" key="1">
    <source>
        <dbReference type="SAM" id="Phobius"/>
    </source>
</evidence>
<reference evidence="2 3" key="1">
    <citation type="submission" date="2018-03" db="EMBL/GenBank/DDBJ databases">
        <title>Genome sequence of Lactococcus lactis strain 14B4 from almond drupe.</title>
        <authorList>
            <person name="Tran T.D."/>
            <person name="McGarvey J.A."/>
            <person name="Huynh S."/>
            <person name="Parker C.T."/>
        </authorList>
    </citation>
    <scope>NUCLEOTIDE SEQUENCE [LARGE SCALE GENOMIC DNA]</scope>
    <source>
        <strain evidence="2 3">14B4</strain>
    </source>
</reference>
<dbReference type="EMBL" id="CP028160">
    <property type="protein sequence ID" value="AWN64889.1"/>
    <property type="molecule type" value="Genomic_DNA"/>
</dbReference>
<gene>
    <name evidence="2" type="ORF">LL14B4_01260</name>
</gene>
<dbReference type="AlphaFoldDB" id="A0A2Z3KLH5"/>
<proteinExistence type="predicted"/>
<keyword evidence="1" id="KW-1133">Transmembrane helix</keyword>
<dbReference type="GeneID" id="89632420"/>
<keyword evidence="1" id="KW-0812">Transmembrane</keyword>
<sequence length="127" mass="14478">MTDRQLNFYKRISTLSRSNQVTPEEKKYLVIATNELDKGSDFKKTIITLCRALKALDKGMLQENGLTIGAKLLFEDLKSTYGEPQSTDIYAEKLSSVQKGRESYQKSSIWISLILGVIIILYYIFAK</sequence>
<feature type="transmembrane region" description="Helical" evidence="1">
    <location>
        <begin position="108"/>
        <end position="125"/>
    </location>
</feature>
<keyword evidence="1" id="KW-0472">Membrane</keyword>